<dbReference type="EMBL" id="JSZA02000041">
    <property type="protein sequence ID" value="KHD08781.2"/>
    <property type="molecule type" value="Genomic_DNA"/>
</dbReference>
<evidence type="ECO:0008006" key="3">
    <source>
        <dbReference type="Google" id="ProtNLM"/>
    </source>
</evidence>
<protein>
    <recommendedName>
        <fullName evidence="3">Crp/Fnr family transcriptional regulator</fullName>
    </recommendedName>
</protein>
<gene>
    <name evidence="1" type="ORF">PN36_12975</name>
</gene>
<keyword evidence="2" id="KW-1185">Reference proteome</keyword>
<organism evidence="1 2">
    <name type="scientific">Candidatus Thiomargarita nelsonii</name>
    <dbReference type="NCBI Taxonomy" id="1003181"/>
    <lineage>
        <taxon>Bacteria</taxon>
        <taxon>Pseudomonadati</taxon>
        <taxon>Pseudomonadota</taxon>
        <taxon>Gammaproteobacteria</taxon>
        <taxon>Thiotrichales</taxon>
        <taxon>Thiotrichaceae</taxon>
        <taxon>Thiomargarita</taxon>
    </lineage>
</organism>
<dbReference type="Proteomes" id="UP000030428">
    <property type="component" value="Unassembled WGS sequence"/>
</dbReference>
<dbReference type="AlphaFoldDB" id="A0A0A6RY17"/>
<reference evidence="1 2" key="1">
    <citation type="journal article" date="2016" name="Front. Microbiol.">
        <title>Single-Cell (Meta-)Genomics of a Dimorphic Candidatus Thiomargarita nelsonii Reveals Genomic Plasticity.</title>
        <authorList>
            <person name="Flood B.E."/>
            <person name="Fliss P."/>
            <person name="Jones D.S."/>
            <person name="Dick G.J."/>
            <person name="Jain S."/>
            <person name="Kaster A.K."/>
            <person name="Winkel M."/>
            <person name="Mussmann M."/>
            <person name="Bailey J."/>
        </authorList>
    </citation>
    <scope>NUCLEOTIDE SEQUENCE [LARGE SCALE GENOMIC DNA]</scope>
    <source>
        <strain evidence="1">Hydrate Ridge</strain>
    </source>
</reference>
<proteinExistence type="predicted"/>
<name>A0A0A6RY17_9GAMM</name>
<sequence length="116" mass="13709">MIMSRSTQRLQRIFKQLAPEQQETLLTFAEFLQSRLVEKPMPQVKHLPRPPNESVVAAIKRLAQSYPMLDKGKMLNETSRLMSEHILRGRDRVEVIDELETVFLRHYEEFLNEKTT</sequence>
<accession>A0A0A6RY17</accession>
<evidence type="ECO:0000313" key="2">
    <source>
        <dbReference type="Proteomes" id="UP000030428"/>
    </source>
</evidence>
<comment type="caution">
    <text evidence="1">The sequence shown here is derived from an EMBL/GenBank/DDBJ whole genome shotgun (WGS) entry which is preliminary data.</text>
</comment>
<evidence type="ECO:0000313" key="1">
    <source>
        <dbReference type="EMBL" id="KHD08781.2"/>
    </source>
</evidence>